<evidence type="ECO:0000313" key="10">
    <source>
        <dbReference type="EMBL" id="NIR74567.1"/>
    </source>
</evidence>
<evidence type="ECO:0000256" key="7">
    <source>
        <dbReference type="ARBA" id="ARBA00023014"/>
    </source>
</evidence>
<evidence type="ECO:0000313" key="11">
    <source>
        <dbReference type="Proteomes" id="UP000702544"/>
    </source>
</evidence>
<sequence>MITPHTRRPRRIYLHTFGCRANQYDTERMRQLLELRGCETVDDPGLADAVVVNSCTVTGNADSELRRYVRRVGRRGDGALPVVVAGCATAVAAESIRGLDGVSAVVPGQDPEAVANSLGVFPRTAAEMAPATLDRAERGTRAWLKVQDGCDLNCSYCIIRVARGRSRSRSPDEIVAEAQRLAEHHPEISLTGIHIGLYGKDSKPRVTLAALVETLLERVPDVRFRIGSLECNQLDDAIIDLMADSDGRLAPHLHVPLQSGSDAVLRGMRRAYRAERYRARVERLAERIVPLGLGTDVIVGFPGETDGDHRRTVELIESLPFTYVHVFPYSDRSGTDAEDLPDRLPERVKTERSREIRALVGDKARAHRRARLGTLARVVLEGDADEVAVTGDYLKMPALDSLRALGRRLRTARIESDGNGGLVAAGEG</sequence>
<dbReference type="Proteomes" id="UP000702544">
    <property type="component" value="Unassembled WGS sequence"/>
</dbReference>
<keyword evidence="4" id="KW-0949">S-adenosyl-L-methionine</keyword>
<dbReference type="PROSITE" id="PS51449">
    <property type="entry name" value="MTTASE_N"/>
    <property type="match status" value="1"/>
</dbReference>
<dbReference type="SFLD" id="SFLDG01082">
    <property type="entry name" value="B12-binding_domain_containing"/>
    <property type="match status" value="1"/>
</dbReference>
<dbReference type="Gene3D" id="3.40.50.12160">
    <property type="entry name" value="Methylthiotransferase, N-terminal domain"/>
    <property type="match status" value="1"/>
</dbReference>
<dbReference type="InterPro" id="IPR013848">
    <property type="entry name" value="Methylthiotransferase_N"/>
</dbReference>
<keyword evidence="3 10" id="KW-0808">Transferase</keyword>
<evidence type="ECO:0000256" key="1">
    <source>
        <dbReference type="ARBA" id="ARBA00001966"/>
    </source>
</evidence>
<dbReference type="PROSITE" id="PS51918">
    <property type="entry name" value="RADICAL_SAM"/>
    <property type="match status" value="1"/>
</dbReference>
<accession>A0AAE5CAF9</accession>
<dbReference type="InterPro" id="IPR058240">
    <property type="entry name" value="rSAM_sf"/>
</dbReference>
<feature type="domain" description="MTTase N-terminal" evidence="8">
    <location>
        <begin position="10"/>
        <end position="126"/>
    </location>
</feature>
<comment type="cofactor">
    <cofactor evidence="1">
        <name>[4Fe-4S] cluster</name>
        <dbReference type="ChEBI" id="CHEBI:49883"/>
    </cofactor>
</comment>
<dbReference type="InterPro" id="IPR005839">
    <property type="entry name" value="Methylthiotransferase"/>
</dbReference>
<dbReference type="Pfam" id="PF00919">
    <property type="entry name" value="UPF0004"/>
    <property type="match status" value="1"/>
</dbReference>
<dbReference type="AlphaFoldDB" id="A0AAE5CAF9"/>
<dbReference type="GO" id="GO:0035598">
    <property type="term" value="F:tRNA (N(6)-L-threonylcarbamoyladenosine(37)-C(2))-methylthiotransferase activity"/>
    <property type="evidence" value="ECO:0007669"/>
    <property type="project" value="TreeGrafter"/>
</dbReference>
<dbReference type="EMBL" id="JAACAK010000046">
    <property type="protein sequence ID" value="NIR74567.1"/>
    <property type="molecule type" value="Genomic_DNA"/>
</dbReference>
<dbReference type="PANTHER" id="PTHR11918">
    <property type="entry name" value="RADICAL SAM PROTEINS"/>
    <property type="match status" value="1"/>
</dbReference>
<dbReference type="SMART" id="SM00729">
    <property type="entry name" value="Elp3"/>
    <property type="match status" value="1"/>
</dbReference>
<feature type="domain" description="Radical SAM core" evidence="9">
    <location>
        <begin position="136"/>
        <end position="366"/>
    </location>
</feature>
<evidence type="ECO:0000256" key="5">
    <source>
        <dbReference type="ARBA" id="ARBA00022723"/>
    </source>
</evidence>
<dbReference type="Gene3D" id="3.80.30.20">
    <property type="entry name" value="tm_1862 like domain"/>
    <property type="match status" value="1"/>
</dbReference>
<dbReference type="SFLD" id="SFLDS00029">
    <property type="entry name" value="Radical_SAM"/>
    <property type="match status" value="1"/>
</dbReference>
<dbReference type="NCBIfam" id="TIGR00089">
    <property type="entry name" value="MiaB/RimO family radical SAM methylthiotransferase"/>
    <property type="match status" value="1"/>
</dbReference>
<dbReference type="SUPFAM" id="SSF102114">
    <property type="entry name" value="Radical SAM enzymes"/>
    <property type="match status" value="1"/>
</dbReference>
<reference evidence="10 11" key="1">
    <citation type="submission" date="2020-01" db="EMBL/GenBank/DDBJ databases">
        <title>Genomes assembled from Gulf of Kutch pelagic sediment metagenomes.</title>
        <authorList>
            <person name="Chandrashekar M."/>
            <person name="Mahajan M.S."/>
            <person name="Dave K.J."/>
            <person name="Vatsa P."/>
            <person name="Nathani N.M."/>
        </authorList>
    </citation>
    <scope>NUCLEOTIDE SEQUENCE [LARGE SCALE GENOMIC DNA]</scope>
    <source>
        <strain evidence="10">KS3-K002</strain>
    </source>
</reference>
<evidence type="ECO:0000256" key="2">
    <source>
        <dbReference type="ARBA" id="ARBA00022485"/>
    </source>
</evidence>
<dbReference type="InterPro" id="IPR020612">
    <property type="entry name" value="Methylthiotransferase_CS"/>
</dbReference>
<dbReference type="Pfam" id="PF04055">
    <property type="entry name" value="Radical_SAM"/>
    <property type="match status" value="1"/>
</dbReference>
<comment type="caution">
    <text evidence="10">The sequence shown here is derived from an EMBL/GenBank/DDBJ whole genome shotgun (WGS) entry which is preliminary data.</text>
</comment>
<evidence type="ECO:0000259" key="8">
    <source>
        <dbReference type="PROSITE" id="PS51449"/>
    </source>
</evidence>
<organism evidence="10 11">
    <name type="scientific">Candidatus Kutchimonas denitrificans</name>
    <dbReference type="NCBI Taxonomy" id="3056748"/>
    <lineage>
        <taxon>Bacteria</taxon>
        <taxon>Pseudomonadati</taxon>
        <taxon>Gemmatimonadota</taxon>
        <taxon>Gemmatimonadia</taxon>
        <taxon>Candidatus Palauibacterales</taxon>
        <taxon>Candidatus Palauibacteraceae</taxon>
        <taxon>Candidatus Kutchimonas</taxon>
    </lineage>
</organism>
<dbReference type="InterPro" id="IPR023404">
    <property type="entry name" value="rSAM_horseshoe"/>
</dbReference>
<dbReference type="PROSITE" id="PS01278">
    <property type="entry name" value="MTTASE_RADICAL"/>
    <property type="match status" value="1"/>
</dbReference>
<protein>
    <submittedName>
        <fullName evidence="10">MiaB/RimO family radical SAM methylthiotransferase</fullName>
        <ecNumber evidence="10">2.8.4.-</ecNumber>
    </submittedName>
</protein>
<dbReference type="GO" id="GO:0046872">
    <property type="term" value="F:metal ion binding"/>
    <property type="evidence" value="ECO:0007669"/>
    <property type="project" value="UniProtKB-KW"/>
</dbReference>
<dbReference type="CDD" id="cd01335">
    <property type="entry name" value="Radical_SAM"/>
    <property type="match status" value="1"/>
</dbReference>
<dbReference type="PANTHER" id="PTHR11918:SF45">
    <property type="entry name" value="THREONYLCARBAMOYLADENOSINE TRNA METHYLTHIOTRANSFERASE"/>
    <property type="match status" value="1"/>
</dbReference>
<keyword evidence="6" id="KW-0408">Iron</keyword>
<evidence type="ECO:0000256" key="4">
    <source>
        <dbReference type="ARBA" id="ARBA00022691"/>
    </source>
</evidence>
<evidence type="ECO:0000256" key="6">
    <source>
        <dbReference type="ARBA" id="ARBA00023004"/>
    </source>
</evidence>
<keyword evidence="7" id="KW-0411">Iron-sulfur</keyword>
<dbReference type="GO" id="GO:0051539">
    <property type="term" value="F:4 iron, 4 sulfur cluster binding"/>
    <property type="evidence" value="ECO:0007669"/>
    <property type="project" value="UniProtKB-KW"/>
</dbReference>
<dbReference type="InterPro" id="IPR006638">
    <property type="entry name" value="Elp3/MiaA/NifB-like_rSAM"/>
</dbReference>
<gene>
    <name evidence="10" type="ORF">GWO12_05580</name>
</gene>
<dbReference type="InterPro" id="IPR007197">
    <property type="entry name" value="rSAM"/>
</dbReference>
<evidence type="ECO:0000259" key="9">
    <source>
        <dbReference type="PROSITE" id="PS51918"/>
    </source>
</evidence>
<name>A0AAE5CAF9_9BACT</name>
<dbReference type="InterPro" id="IPR038135">
    <property type="entry name" value="Methylthiotransferase_N_sf"/>
</dbReference>
<evidence type="ECO:0000256" key="3">
    <source>
        <dbReference type="ARBA" id="ARBA00022679"/>
    </source>
</evidence>
<keyword evidence="2" id="KW-0004">4Fe-4S</keyword>
<proteinExistence type="predicted"/>
<keyword evidence="5" id="KW-0479">Metal-binding</keyword>
<dbReference type="EC" id="2.8.4.-" evidence="10"/>